<keyword evidence="3" id="KW-1185">Reference proteome</keyword>
<dbReference type="OrthoDB" id="3365698at2759"/>
<reference evidence="2 3" key="1">
    <citation type="submission" date="2020-07" db="EMBL/GenBank/DDBJ databases">
        <title>Comparative genomics of pyrophilous fungi reveals a link between fire events and developmental genes.</title>
        <authorList>
            <consortium name="DOE Joint Genome Institute"/>
            <person name="Steindorff A.S."/>
            <person name="Carver A."/>
            <person name="Calhoun S."/>
            <person name="Stillman K."/>
            <person name="Liu H."/>
            <person name="Lipzen A."/>
            <person name="Pangilinan J."/>
            <person name="Labutti K."/>
            <person name="Bruns T.D."/>
            <person name="Grigoriev I.V."/>
        </authorList>
    </citation>
    <scope>NUCLEOTIDE SEQUENCE [LARGE SCALE GENOMIC DNA]</scope>
    <source>
        <strain evidence="2 3">CBS 144469</strain>
    </source>
</reference>
<dbReference type="AlphaFoldDB" id="A0A8H6M7H2"/>
<evidence type="ECO:0000313" key="2">
    <source>
        <dbReference type="EMBL" id="KAF6754097.1"/>
    </source>
</evidence>
<sequence length="268" mass="29915">MAQESAAGDLVQLADALLEKVQALTRVEETARGRNAALNLIDVRMLQDRLAIISRNLLLISNTSRPGTINRLPTNVVVQIFSYLQGLPLQSSRSYFPPLSLKWIAITHVCTYWRDTALSTPSLWTNIYLHAKGGIPLLDAFITRSHERPLTLYMGRGPWRTDSIGQIQAWSRVLRRAISTAGTRVDRIILEPGFPIDDIIRADQMSQKLGEGLFKAVASFSSARPLDAPNPVTTSTDETITGFLTHSIPGIRHLDPFFLSYPLYFEET</sequence>
<dbReference type="EMBL" id="JACGCI010000036">
    <property type="protein sequence ID" value="KAF6754097.1"/>
    <property type="molecule type" value="Genomic_DNA"/>
</dbReference>
<name>A0A8H6M7H2_9AGAR</name>
<dbReference type="Pfam" id="PF12937">
    <property type="entry name" value="F-box-like"/>
    <property type="match status" value="1"/>
</dbReference>
<dbReference type="Gene3D" id="1.20.1280.50">
    <property type="match status" value="1"/>
</dbReference>
<protein>
    <recommendedName>
        <fullName evidence="1">F-box domain-containing protein</fullName>
    </recommendedName>
</protein>
<accession>A0A8H6M7H2</accession>
<dbReference type="InterPro" id="IPR001810">
    <property type="entry name" value="F-box_dom"/>
</dbReference>
<dbReference type="Proteomes" id="UP000521943">
    <property type="component" value="Unassembled WGS sequence"/>
</dbReference>
<evidence type="ECO:0000313" key="3">
    <source>
        <dbReference type="Proteomes" id="UP000521943"/>
    </source>
</evidence>
<gene>
    <name evidence="2" type="ORF">DFP72DRAFT_389322</name>
</gene>
<dbReference type="InterPro" id="IPR036047">
    <property type="entry name" value="F-box-like_dom_sf"/>
</dbReference>
<proteinExistence type="predicted"/>
<comment type="caution">
    <text evidence="2">The sequence shown here is derived from an EMBL/GenBank/DDBJ whole genome shotgun (WGS) entry which is preliminary data.</text>
</comment>
<organism evidence="2 3">
    <name type="scientific">Ephemerocybe angulata</name>
    <dbReference type="NCBI Taxonomy" id="980116"/>
    <lineage>
        <taxon>Eukaryota</taxon>
        <taxon>Fungi</taxon>
        <taxon>Dikarya</taxon>
        <taxon>Basidiomycota</taxon>
        <taxon>Agaricomycotina</taxon>
        <taxon>Agaricomycetes</taxon>
        <taxon>Agaricomycetidae</taxon>
        <taxon>Agaricales</taxon>
        <taxon>Agaricineae</taxon>
        <taxon>Psathyrellaceae</taxon>
        <taxon>Ephemerocybe</taxon>
    </lineage>
</organism>
<feature type="domain" description="F-box" evidence="1">
    <location>
        <begin position="69"/>
        <end position="129"/>
    </location>
</feature>
<dbReference type="SUPFAM" id="SSF81383">
    <property type="entry name" value="F-box domain"/>
    <property type="match status" value="1"/>
</dbReference>
<evidence type="ECO:0000259" key="1">
    <source>
        <dbReference type="Pfam" id="PF12937"/>
    </source>
</evidence>